<keyword evidence="5 7" id="KW-0472">Membrane</keyword>
<evidence type="ECO:0000259" key="8">
    <source>
        <dbReference type="Pfam" id="PF02687"/>
    </source>
</evidence>
<protein>
    <submittedName>
        <fullName evidence="9">ABC-type antimicrobial peptide transport system permease subunit</fullName>
    </submittedName>
</protein>
<dbReference type="InterPro" id="IPR003838">
    <property type="entry name" value="ABC3_permease_C"/>
</dbReference>
<dbReference type="EMBL" id="JAFBEE010000016">
    <property type="protein sequence ID" value="MBM7615670.1"/>
    <property type="molecule type" value="Genomic_DNA"/>
</dbReference>
<evidence type="ECO:0000256" key="5">
    <source>
        <dbReference type="ARBA" id="ARBA00023136"/>
    </source>
</evidence>
<comment type="subcellular location">
    <subcellularLocation>
        <location evidence="1">Cell membrane</location>
        <topology evidence="1">Multi-pass membrane protein</topology>
    </subcellularLocation>
</comment>
<proteinExistence type="inferred from homology"/>
<organism evidence="9 10">
    <name type="scientific">Alkaliphilus hydrothermalis</name>
    <dbReference type="NCBI Taxonomy" id="1482730"/>
    <lineage>
        <taxon>Bacteria</taxon>
        <taxon>Bacillati</taxon>
        <taxon>Bacillota</taxon>
        <taxon>Clostridia</taxon>
        <taxon>Peptostreptococcales</taxon>
        <taxon>Natronincolaceae</taxon>
        <taxon>Alkaliphilus</taxon>
    </lineage>
</organism>
<reference evidence="9 10" key="1">
    <citation type="submission" date="2021-01" db="EMBL/GenBank/DDBJ databases">
        <title>Genomic Encyclopedia of Type Strains, Phase IV (KMG-IV): sequencing the most valuable type-strain genomes for metagenomic binning, comparative biology and taxonomic classification.</title>
        <authorList>
            <person name="Goeker M."/>
        </authorList>
    </citation>
    <scope>NUCLEOTIDE SEQUENCE [LARGE SCALE GENOMIC DNA]</scope>
    <source>
        <strain evidence="9 10">DSM 25890</strain>
    </source>
</reference>
<evidence type="ECO:0000256" key="6">
    <source>
        <dbReference type="ARBA" id="ARBA00038076"/>
    </source>
</evidence>
<accession>A0ABS2NRV3</accession>
<sequence>MEYYKSRFRGENDSLSENVIDLIEKIEGFKKGGRIYYNVKDGVWVKDEKIVELEGRAPVQLFGLDEFLIEKQEVVKGKLDIKKFMSGNYILLGVNGEEPENLKNLKYDVGDKIILTNDGKEQECEVMALINYGYKNTSRSYFSIQLKNGEMLRAQLVYLPSNTYKNVVSNASVMVYQFDVESDYIGNFEAFLKKLTEDPKSDLDYESRDKLVKENEGMKNMFLIVGGVLSLIVGLVGIMNFINSMITSIMTRKKEFALLQSIGMTNRQLNALLTKEGLIYALLTIAITSMFSVLISVTILKGFEKGMPFYTYSFTILPLAIALPIIMVLGYIVPLGIKKVMVKESIVERIRAES</sequence>
<keyword evidence="10" id="KW-1185">Reference proteome</keyword>
<feature type="transmembrane region" description="Helical" evidence="7">
    <location>
        <begin position="312"/>
        <end position="333"/>
    </location>
</feature>
<keyword evidence="2" id="KW-1003">Cell membrane</keyword>
<feature type="domain" description="ABC3 transporter permease C-terminal" evidence="8">
    <location>
        <begin position="228"/>
        <end position="334"/>
    </location>
</feature>
<evidence type="ECO:0000256" key="4">
    <source>
        <dbReference type="ARBA" id="ARBA00022989"/>
    </source>
</evidence>
<dbReference type="PANTHER" id="PTHR30572">
    <property type="entry name" value="MEMBRANE COMPONENT OF TRANSPORTER-RELATED"/>
    <property type="match status" value="1"/>
</dbReference>
<dbReference type="RefSeq" id="WP_204403143.1">
    <property type="nucleotide sequence ID" value="NZ_JAFBEE010000016.1"/>
</dbReference>
<name>A0ABS2NRV3_9FIRM</name>
<evidence type="ECO:0000256" key="2">
    <source>
        <dbReference type="ARBA" id="ARBA00022475"/>
    </source>
</evidence>
<comment type="caution">
    <text evidence="9">The sequence shown here is derived from an EMBL/GenBank/DDBJ whole genome shotgun (WGS) entry which is preliminary data.</text>
</comment>
<evidence type="ECO:0000256" key="7">
    <source>
        <dbReference type="SAM" id="Phobius"/>
    </source>
</evidence>
<dbReference type="PANTHER" id="PTHR30572:SF4">
    <property type="entry name" value="ABC TRANSPORTER PERMEASE YTRF"/>
    <property type="match status" value="1"/>
</dbReference>
<evidence type="ECO:0000313" key="9">
    <source>
        <dbReference type="EMBL" id="MBM7615670.1"/>
    </source>
</evidence>
<evidence type="ECO:0000256" key="1">
    <source>
        <dbReference type="ARBA" id="ARBA00004651"/>
    </source>
</evidence>
<dbReference type="Proteomes" id="UP001314796">
    <property type="component" value="Unassembled WGS sequence"/>
</dbReference>
<evidence type="ECO:0000256" key="3">
    <source>
        <dbReference type="ARBA" id="ARBA00022692"/>
    </source>
</evidence>
<evidence type="ECO:0000313" key="10">
    <source>
        <dbReference type="Proteomes" id="UP001314796"/>
    </source>
</evidence>
<dbReference type="InterPro" id="IPR050250">
    <property type="entry name" value="Macrolide_Exporter_MacB"/>
</dbReference>
<feature type="transmembrane region" description="Helical" evidence="7">
    <location>
        <begin position="221"/>
        <end position="242"/>
    </location>
</feature>
<dbReference type="Pfam" id="PF02687">
    <property type="entry name" value="FtsX"/>
    <property type="match status" value="1"/>
</dbReference>
<feature type="transmembrane region" description="Helical" evidence="7">
    <location>
        <begin position="277"/>
        <end position="300"/>
    </location>
</feature>
<keyword evidence="3 7" id="KW-0812">Transmembrane</keyword>
<gene>
    <name evidence="9" type="ORF">JOC73_002244</name>
</gene>
<keyword evidence="4 7" id="KW-1133">Transmembrane helix</keyword>
<comment type="similarity">
    <text evidence="6">Belongs to the ABC-4 integral membrane protein family.</text>
</comment>